<comment type="caution">
    <text evidence="1">The sequence shown here is derived from an EMBL/GenBank/DDBJ whole genome shotgun (WGS) entry which is preliminary data.</text>
</comment>
<keyword evidence="2" id="KW-1185">Reference proteome</keyword>
<evidence type="ECO:0000313" key="2">
    <source>
        <dbReference type="Proteomes" id="UP000276133"/>
    </source>
</evidence>
<evidence type="ECO:0000313" key="1">
    <source>
        <dbReference type="EMBL" id="RNA19169.1"/>
    </source>
</evidence>
<organism evidence="1 2">
    <name type="scientific">Brachionus plicatilis</name>
    <name type="common">Marine rotifer</name>
    <name type="synonym">Brachionus muelleri</name>
    <dbReference type="NCBI Taxonomy" id="10195"/>
    <lineage>
        <taxon>Eukaryota</taxon>
        <taxon>Metazoa</taxon>
        <taxon>Spiralia</taxon>
        <taxon>Gnathifera</taxon>
        <taxon>Rotifera</taxon>
        <taxon>Eurotatoria</taxon>
        <taxon>Monogononta</taxon>
        <taxon>Pseudotrocha</taxon>
        <taxon>Ploima</taxon>
        <taxon>Brachionidae</taxon>
        <taxon>Brachionus</taxon>
    </lineage>
</organism>
<dbReference type="EMBL" id="REGN01004092">
    <property type="protein sequence ID" value="RNA19169.1"/>
    <property type="molecule type" value="Genomic_DNA"/>
</dbReference>
<dbReference type="AlphaFoldDB" id="A0A3M7R6U2"/>
<sequence>MFEKDYKAQRKIEQENTVHGEDELKPNMLNLMIVENSRRPVKKIYISLKRMPRMKLKVVLIISKFSDDFLDKNITTLKQLLNIFSIVQNSASS</sequence>
<protein>
    <submittedName>
        <fullName evidence="1">Uncharacterized protein</fullName>
    </submittedName>
</protein>
<proteinExistence type="predicted"/>
<reference evidence="1 2" key="1">
    <citation type="journal article" date="2018" name="Sci. Rep.">
        <title>Genomic signatures of local adaptation to the degree of environmental predictability in rotifers.</title>
        <authorList>
            <person name="Franch-Gras L."/>
            <person name="Hahn C."/>
            <person name="Garcia-Roger E.M."/>
            <person name="Carmona M.J."/>
            <person name="Serra M."/>
            <person name="Gomez A."/>
        </authorList>
    </citation>
    <scope>NUCLEOTIDE SEQUENCE [LARGE SCALE GENOMIC DNA]</scope>
    <source>
        <strain evidence="1">HYR1</strain>
    </source>
</reference>
<accession>A0A3M7R6U2</accession>
<dbReference type="Proteomes" id="UP000276133">
    <property type="component" value="Unassembled WGS sequence"/>
</dbReference>
<name>A0A3M7R6U2_BRAPC</name>
<gene>
    <name evidence="1" type="ORF">BpHYR1_020406</name>
</gene>